<accession>A0A2M7G801</accession>
<name>A0A2M7G801_9BACT</name>
<dbReference type="AlphaFoldDB" id="A0A2M7G801"/>
<dbReference type="EMBL" id="PFFQ01000013">
    <property type="protein sequence ID" value="PIW18219.1"/>
    <property type="molecule type" value="Genomic_DNA"/>
</dbReference>
<sequence length="133" mass="15622">MSAENFIVESIEFKMKTQAMLNFAPMIFTIKQPRRRDLVLTEKAFWSEDAHKLLGPNFITLVDQDGLLRQIKINQFLKEYSRIQSAFEVDSHMIQDTFTVLQEGLMRVIFTDIMQMAYNKYAMNAKMRSRSSI</sequence>
<dbReference type="Proteomes" id="UP000231019">
    <property type="component" value="Unassembled WGS sequence"/>
</dbReference>
<gene>
    <name evidence="1" type="ORF">COW36_05480</name>
</gene>
<comment type="caution">
    <text evidence="1">The sequence shown here is derived from an EMBL/GenBank/DDBJ whole genome shotgun (WGS) entry which is preliminary data.</text>
</comment>
<evidence type="ECO:0000313" key="1">
    <source>
        <dbReference type="EMBL" id="PIW18219.1"/>
    </source>
</evidence>
<proteinExistence type="predicted"/>
<evidence type="ECO:0000313" key="2">
    <source>
        <dbReference type="Proteomes" id="UP000231019"/>
    </source>
</evidence>
<reference evidence="1 2" key="1">
    <citation type="submission" date="2017-09" db="EMBL/GenBank/DDBJ databases">
        <title>Depth-based differentiation of microbial function through sediment-hosted aquifers and enrichment of novel symbionts in the deep terrestrial subsurface.</title>
        <authorList>
            <person name="Probst A.J."/>
            <person name="Ladd B."/>
            <person name="Jarett J.K."/>
            <person name="Geller-Mcgrath D.E."/>
            <person name="Sieber C.M."/>
            <person name="Emerson J.B."/>
            <person name="Anantharaman K."/>
            <person name="Thomas B.C."/>
            <person name="Malmstrom R."/>
            <person name="Stieglmeier M."/>
            <person name="Klingl A."/>
            <person name="Woyke T."/>
            <person name="Ryan C.M."/>
            <person name="Banfield J.F."/>
        </authorList>
    </citation>
    <scope>NUCLEOTIDE SEQUENCE [LARGE SCALE GENOMIC DNA]</scope>
    <source>
        <strain evidence="1">CG17_big_fil_post_rev_8_21_14_2_50_48_46</strain>
    </source>
</reference>
<organism evidence="1 2">
    <name type="scientific">bacterium (Candidatus Blackallbacteria) CG17_big_fil_post_rev_8_21_14_2_50_48_46</name>
    <dbReference type="NCBI Taxonomy" id="2014261"/>
    <lineage>
        <taxon>Bacteria</taxon>
        <taxon>Candidatus Blackallbacteria</taxon>
    </lineage>
</organism>
<protein>
    <submittedName>
        <fullName evidence="1">Uncharacterized protein</fullName>
    </submittedName>
</protein>